<protein>
    <submittedName>
        <fullName evidence="1">Uncharacterized protein</fullName>
    </submittedName>
</protein>
<gene>
    <name evidence="1" type="ORF">LIER_10658</name>
</gene>
<comment type="caution">
    <text evidence="1">The sequence shown here is derived from an EMBL/GenBank/DDBJ whole genome shotgun (WGS) entry which is preliminary data.</text>
</comment>
<evidence type="ECO:0000313" key="1">
    <source>
        <dbReference type="EMBL" id="GAA0152089.1"/>
    </source>
</evidence>
<dbReference type="Proteomes" id="UP001454036">
    <property type="component" value="Unassembled WGS sequence"/>
</dbReference>
<evidence type="ECO:0000313" key="2">
    <source>
        <dbReference type="Proteomes" id="UP001454036"/>
    </source>
</evidence>
<dbReference type="EMBL" id="BAABME010001910">
    <property type="protein sequence ID" value="GAA0152089.1"/>
    <property type="molecule type" value="Genomic_DNA"/>
</dbReference>
<reference evidence="1 2" key="1">
    <citation type="submission" date="2024-01" db="EMBL/GenBank/DDBJ databases">
        <title>The complete chloroplast genome sequence of Lithospermum erythrorhizon: insights into the phylogenetic relationship among Boraginaceae species and the maternal lineages of purple gromwells.</title>
        <authorList>
            <person name="Okada T."/>
            <person name="Watanabe K."/>
        </authorList>
    </citation>
    <scope>NUCLEOTIDE SEQUENCE [LARGE SCALE GENOMIC DNA]</scope>
</reference>
<accession>A0AAV3PK23</accession>
<proteinExistence type="predicted"/>
<name>A0AAV3PK23_LITER</name>
<sequence>MLHSNNIVQLLDEVTNLKRLKQIHAYFIRNSLQIHHDIWVAQLLTLCTRFHAPPLYTRRVCQCFQEHV</sequence>
<dbReference type="AlphaFoldDB" id="A0AAV3PK23"/>
<keyword evidence="2" id="KW-1185">Reference proteome</keyword>
<organism evidence="1 2">
    <name type="scientific">Lithospermum erythrorhizon</name>
    <name type="common">Purple gromwell</name>
    <name type="synonym">Lithospermum officinale var. erythrorhizon</name>
    <dbReference type="NCBI Taxonomy" id="34254"/>
    <lineage>
        <taxon>Eukaryota</taxon>
        <taxon>Viridiplantae</taxon>
        <taxon>Streptophyta</taxon>
        <taxon>Embryophyta</taxon>
        <taxon>Tracheophyta</taxon>
        <taxon>Spermatophyta</taxon>
        <taxon>Magnoliopsida</taxon>
        <taxon>eudicotyledons</taxon>
        <taxon>Gunneridae</taxon>
        <taxon>Pentapetalae</taxon>
        <taxon>asterids</taxon>
        <taxon>lamiids</taxon>
        <taxon>Boraginales</taxon>
        <taxon>Boraginaceae</taxon>
        <taxon>Boraginoideae</taxon>
        <taxon>Lithospermeae</taxon>
        <taxon>Lithospermum</taxon>
    </lineage>
</organism>